<evidence type="ECO:0000313" key="1">
    <source>
        <dbReference type="EMBL" id="BCJ98288.1"/>
    </source>
</evidence>
<dbReference type="AlphaFoldDB" id="A0A7I8DIG3"/>
<dbReference type="RefSeq" id="WP_185258627.1">
    <property type="nucleotide sequence ID" value="NZ_AP023368.1"/>
</dbReference>
<dbReference type="Proteomes" id="UP000515703">
    <property type="component" value="Chromosome"/>
</dbReference>
<evidence type="ECO:0000313" key="2">
    <source>
        <dbReference type="Proteomes" id="UP000515703"/>
    </source>
</evidence>
<gene>
    <name evidence="1" type="ORF">bsdcttw_13290</name>
</gene>
<dbReference type="EMBL" id="AP023368">
    <property type="protein sequence ID" value="BCJ98288.1"/>
    <property type="molecule type" value="Genomic_DNA"/>
</dbReference>
<dbReference type="KEGG" id="acht:bsdcttw_13290"/>
<reference evidence="1 2" key="1">
    <citation type="submission" date="2020-08" db="EMBL/GenBank/DDBJ databases">
        <title>Draft genome sequencing of an Anaerocolumna strain isolated from anoxic soil subjected to BSD treatment.</title>
        <authorList>
            <person name="Uek A."/>
            <person name="Tonouchi A."/>
        </authorList>
    </citation>
    <scope>NUCLEOTIDE SEQUENCE [LARGE SCALE GENOMIC DNA]</scope>
    <source>
        <strain evidence="1 2">CTTW</strain>
    </source>
</reference>
<reference evidence="1 2" key="2">
    <citation type="submission" date="2020-08" db="EMBL/GenBank/DDBJ databases">
        <authorList>
            <person name="Ueki A."/>
            <person name="Tonouchi A."/>
        </authorList>
    </citation>
    <scope>NUCLEOTIDE SEQUENCE [LARGE SCALE GENOMIC DNA]</scope>
    <source>
        <strain evidence="1 2">CTTW</strain>
    </source>
</reference>
<protein>
    <submittedName>
        <fullName evidence="1">Uncharacterized protein</fullName>
    </submittedName>
</protein>
<organism evidence="1 2">
    <name type="scientific">Anaerocolumna chitinilytica</name>
    <dbReference type="NCBI Taxonomy" id="1727145"/>
    <lineage>
        <taxon>Bacteria</taxon>
        <taxon>Bacillati</taxon>
        <taxon>Bacillota</taxon>
        <taxon>Clostridia</taxon>
        <taxon>Lachnospirales</taxon>
        <taxon>Lachnospiraceae</taxon>
        <taxon>Anaerocolumna</taxon>
    </lineage>
</organism>
<name>A0A7I8DIG3_9FIRM</name>
<accession>A0A7I8DIG3</accession>
<proteinExistence type="predicted"/>
<keyword evidence="2" id="KW-1185">Reference proteome</keyword>
<sequence length="84" mass="9913">MNIPVDVVAIFNTVGEIKPTFIRLENEDHTLGTYKIANVLFSKEEKYAGIYNIVYICDVQVEEKLKQIKIAYNLQHHKWFLYNH</sequence>